<sequence length="114" mass="11924">MNRHRSNTPPFRPVPAGATGAARCVDPGRLIRGWPVGGAGRAAHRGRECARAANVACRCIAMAGQPPAVPSAGSEIASGFKDVTRTKTRLGASVYCDNRRDHCNRAATAPAAFQ</sequence>
<name>A0A833MYM9_9HYPH</name>
<reference evidence="1 2" key="1">
    <citation type="submission" date="2019-10" db="EMBL/GenBank/DDBJ databases">
        <title>Draft Genome Sequence of the Caffeine Degrading Methylotroph Methylorubrum populi PINKEL.</title>
        <authorList>
            <person name="Dawson S.C."/>
            <person name="Zhang X."/>
            <person name="Wright M.E."/>
            <person name="Sharma G."/>
            <person name="Langner J.T."/>
            <person name="Ditty J.L."/>
            <person name="Subuyuj G.A."/>
        </authorList>
    </citation>
    <scope>NUCLEOTIDE SEQUENCE [LARGE SCALE GENOMIC DNA]</scope>
    <source>
        <strain evidence="1 2">Pinkel</strain>
    </source>
</reference>
<organism evidence="1 2">
    <name type="scientific">Methylorubrum populi</name>
    <dbReference type="NCBI Taxonomy" id="223967"/>
    <lineage>
        <taxon>Bacteria</taxon>
        <taxon>Pseudomonadati</taxon>
        <taxon>Pseudomonadota</taxon>
        <taxon>Alphaproteobacteria</taxon>
        <taxon>Hyphomicrobiales</taxon>
        <taxon>Methylobacteriaceae</taxon>
        <taxon>Methylorubrum</taxon>
    </lineage>
</organism>
<dbReference type="Proteomes" id="UP000469949">
    <property type="component" value="Unassembled WGS sequence"/>
</dbReference>
<protein>
    <submittedName>
        <fullName evidence="1">Uncharacterized protein</fullName>
    </submittedName>
</protein>
<proteinExistence type="predicted"/>
<evidence type="ECO:0000313" key="1">
    <source>
        <dbReference type="EMBL" id="KAB7784481.1"/>
    </source>
</evidence>
<dbReference type="AlphaFoldDB" id="A0A833MYM9"/>
<comment type="caution">
    <text evidence="1">The sequence shown here is derived from an EMBL/GenBank/DDBJ whole genome shotgun (WGS) entry which is preliminary data.</text>
</comment>
<evidence type="ECO:0000313" key="2">
    <source>
        <dbReference type="Proteomes" id="UP000469949"/>
    </source>
</evidence>
<gene>
    <name evidence="1" type="ORF">F8B43_2514</name>
</gene>
<dbReference type="EMBL" id="WEKV01000010">
    <property type="protein sequence ID" value="KAB7784481.1"/>
    <property type="molecule type" value="Genomic_DNA"/>
</dbReference>
<accession>A0A833MYM9</accession>